<evidence type="ECO:0000313" key="3">
    <source>
        <dbReference type="Proteomes" id="UP000326396"/>
    </source>
</evidence>
<feature type="region of interest" description="Disordered" evidence="1">
    <location>
        <begin position="1"/>
        <end position="30"/>
    </location>
</feature>
<reference evidence="2 3" key="1">
    <citation type="submission" date="2019-05" db="EMBL/GenBank/DDBJ databases">
        <title>Mikania micrantha, genome provides insights into the molecular mechanism of rapid growth.</title>
        <authorList>
            <person name="Liu B."/>
        </authorList>
    </citation>
    <scope>NUCLEOTIDE SEQUENCE [LARGE SCALE GENOMIC DNA]</scope>
    <source>
        <strain evidence="2">NLD-2019</strain>
        <tissue evidence="2">Leaf</tissue>
    </source>
</reference>
<comment type="caution">
    <text evidence="2">The sequence shown here is derived from an EMBL/GenBank/DDBJ whole genome shotgun (WGS) entry which is preliminary data.</text>
</comment>
<evidence type="ECO:0000256" key="1">
    <source>
        <dbReference type="SAM" id="MobiDB-lite"/>
    </source>
</evidence>
<organism evidence="2 3">
    <name type="scientific">Mikania micrantha</name>
    <name type="common">bitter vine</name>
    <dbReference type="NCBI Taxonomy" id="192012"/>
    <lineage>
        <taxon>Eukaryota</taxon>
        <taxon>Viridiplantae</taxon>
        <taxon>Streptophyta</taxon>
        <taxon>Embryophyta</taxon>
        <taxon>Tracheophyta</taxon>
        <taxon>Spermatophyta</taxon>
        <taxon>Magnoliopsida</taxon>
        <taxon>eudicotyledons</taxon>
        <taxon>Gunneridae</taxon>
        <taxon>Pentapetalae</taxon>
        <taxon>asterids</taxon>
        <taxon>campanulids</taxon>
        <taxon>Asterales</taxon>
        <taxon>Asteraceae</taxon>
        <taxon>Asteroideae</taxon>
        <taxon>Heliantheae alliance</taxon>
        <taxon>Eupatorieae</taxon>
        <taxon>Mikania</taxon>
    </lineage>
</organism>
<sequence>MADDALHHHHRSRFTATSHRSALQPPFPQPPRLTKTLVLVQPMYLVEILKIIAVVQDVDTRIQFNSIIP</sequence>
<dbReference type="Proteomes" id="UP000326396">
    <property type="component" value="Linkage Group LG14"/>
</dbReference>
<protein>
    <submittedName>
        <fullName evidence="2">Uncharacterized protein</fullName>
    </submittedName>
</protein>
<proteinExistence type="predicted"/>
<keyword evidence="3" id="KW-1185">Reference proteome</keyword>
<dbReference type="EMBL" id="SZYD01000006">
    <property type="protein sequence ID" value="KAD5961613.1"/>
    <property type="molecule type" value="Genomic_DNA"/>
</dbReference>
<name>A0A5N6P9V8_9ASTR</name>
<dbReference type="AlphaFoldDB" id="A0A5N6P9V8"/>
<accession>A0A5N6P9V8</accession>
<gene>
    <name evidence="2" type="ORF">E3N88_13086</name>
</gene>
<evidence type="ECO:0000313" key="2">
    <source>
        <dbReference type="EMBL" id="KAD5961613.1"/>
    </source>
</evidence>